<keyword evidence="1" id="KW-0004">4Fe-4S</keyword>
<keyword evidence="3" id="KW-0547">Nucleotide-binding</keyword>
<keyword evidence="6" id="KW-0411">Iron-sulfur</keyword>
<evidence type="ECO:0000256" key="1">
    <source>
        <dbReference type="ARBA" id="ARBA00022485"/>
    </source>
</evidence>
<evidence type="ECO:0000256" key="2">
    <source>
        <dbReference type="ARBA" id="ARBA00022723"/>
    </source>
</evidence>
<dbReference type="GO" id="GO:0005829">
    <property type="term" value="C:cytosol"/>
    <property type="evidence" value="ECO:0007669"/>
    <property type="project" value="TreeGrafter"/>
</dbReference>
<dbReference type="GO" id="GO:0051539">
    <property type="term" value="F:4 iron, 4 sulfur cluster binding"/>
    <property type="evidence" value="ECO:0007669"/>
    <property type="project" value="UniProtKB-KW"/>
</dbReference>
<protein>
    <submittedName>
        <fullName evidence="8">Uncharacterized protein</fullName>
    </submittedName>
</protein>
<dbReference type="SUPFAM" id="SSF52540">
    <property type="entry name" value="P-loop containing nucleoside triphosphate hydrolases"/>
    <property type="match status" value="1"/>
</dbReference>
<dbReference type="InterPro" id="IPR027417">
    <property type="entry name" value="P-loop_NTPase"/>
</dbReference>
<feature type="region of interest" description="Disordered" evidence="7">
    <location>
        <begin position="1"/>
        <end position="23"/>
    </location>
</feature>
<evidence type="ECO:0000256" key="7">
    <source>
        <dbReference type="SAM" id="MobiDB-lite"/>
    </source>
</evidence>
<evidence type="ECO:0000313" key="8">
    <source>
        <dbReference type="EMBL" id="KAK2159418.1"/>
    </source>
</evidence>
<dbReference type="PANTHER" id="PTHR23264:SF35">
    <property type="entry name" value="CYTOSOLIC FE-S CLUSTER ASSEMBLY FACTOR NUBP1"/>
    <property type="match status" value="1"/>
</dbReference>
<dbReference type="GO" id="GO:0046872">
    <property type="term" value="F:metal ion binding"/>
    <property type="evidence" value="ECO:0007669"/>
    <property type="project" value="UniProtKB-KW"/>
</dbReference>
<accession>A0AAD9JVW3</accession>
<sequence length="113" mass="11386">MADVPENAPEACPGTGSGSAGKVSACAGCPNQKICATGVAATPDPAIKEIGDKMASVRHKVVVMSGKGGVGKSTFTAHLAHGIAHDDSKQVGAEVVQISELHGGKGWQLLERL</sequence>
<keyword evidence="9" id="KW-1185">Reference proteome</keyword>
<evidence type="ECO:0000256" key="6">
    <source>
        <dbReference type="ARBA" id="ARBA00023014"/>
    </source>
</evidence>
<dbReference type="Pfam" id="PF10609">
    <property type="entry name" value="ParA"/>
    <property type="match status" value="1"/>
</dbReference>
<gene>
    <name evidence="8" type="ORF">NP493_1719g00031</name>
</gene>
<dbReference type="AlphaFoldDB" id="A0AAD9JVW3"/>
<dbReference type="InterPro" id="IPR033756">
    <property type="entry name" value="YlxH/NBP35"/>
</dbReference>
<evidence type="ECO:0000313" key="9">
    <source>
        <dbReference type="Proteomes" id="UP001209878"/>
    </source>
</evidence>
<dbReference type="PANTHER" id="PTHR23264">
    <property type="entry name" value="NUCLEOTIDE-BINDING PROTEIN NBP35 YEAST -RELATED"/>
    <property type="match status" value="1"/>
</dbReference>
<dbReference type="GO" id="GO:0140663">
    <property type="term" value="F:ATP-dependent FeS chaperone activity"/>
    <property type="evidence" value="ECO:0007669"/>
    <property type="project" value="InterPro"/>
</dbReference>
<proteinExistence type="predicted"/>
<name>A0AAD9JVW3_RIDPI</name>
<evidence type="ECO:0000256" key="3">
    <source>
        <dbReference type="ARBA" id="ARBA00022741"/>
    </source>
</evidence>
<dbReference type="GO" id="GO:0005524">
    <property type="term" value="F:ATP binding"/>
    <property type="evidence" value="ECO:0007669"/>
    <property type="project" value="UniProtKB-KW"/>
</dbReference>
<dbReference type="InterPro" id="IPR019591">
    <property type="entry name" value="Mrp/NBP35_ATP-bd"/>
</dbReference>
<reference evidence="8" key="1">
    <citation type="journal article" date="2023" name="Mol. Biol. Evol.">
        <title>Third-Generation Sequencing Reveals the Adaptive Role of the Epigenome in Three Deep-Sea Polychaetes.</title>
        <authorList>
            <person name="Perez M."/>
            <person name="Aroh O."/>
            <person name="Sun Y."/>
            <person name="Lan Y."/>
            <person name="Juniper S.K."/>
            <person name="Young C.R."/>
            <person name="Angers B."/>
            <person name="Qian P.Y."/>
        </authorList>
    </citation>
    <scope>NUCLEOTIDE SEQUENCE</scope>
    <source>
        <strain evidence="8">R07B-5</strain>
    </source>
</reference>
<keyword evidence="2" id="KW-0479">Metal-binding</keyword>
<evidence type="ECO:0000256" key="4">
    <source>
        <dbReference type="ARBA" id="ARBA00022840"/>
    </source>
</evidence>
<dbReference type="GO" id="GO:0016226">
    <property type="term" value="P:iron-sulfur cluster assembly"/>
    <property type="evidence" value="ECO:0007669"/>
    <property type="project" value="InterPro"/>
</dbReference>
<dbReference type="EMBL" id="JAODUO010001718">
    <property type="protein sequence ID" value="KAK2159418.1"/>
    <property type="molecule type" value="Genomic_DNA"/>
</dbReference>
<evidence type="ECO:0000256" key="5">
    <source>
        <dbReference type="ARBA" id="ARBA00023004"/>
    </source>
</evidence>
<dbReference type="Proteomes" id="UP001209878">
    <property type="component" value="Unassembled WGS sequence"/>
</dbReference>
<comment type="caution">
    <text evidence="8">The sequence shown here is derived from an EMBL/GenBank/DDBJ whole genome shotgun (WGS) entry which is preliminary data.</text>
</comment>
<keyword evidence="5" id="KW-0408">Iron</keyword>
<keyword evidence="4" id="KW-0067">ATP-binding</keyword>
<dbReference type="Gene3D" id="3.40.50.300">
    <property type="entry name" value="P-loop containing nucleotide triphosphate hydrolases"/>
    <property type="match status" value="1"/>
</dbReference>
<organism evidence="8 9">
    <name type="scientific">Ridgeia piscesae</name>
    <name type="common">Tubeworm</name>
    <dbReference type="NCBI Taxonomy" id="27915"/>
    <lineage>
        <taxon>Eukaryota</taxon>
        <taxon>Metazoa</taxon>
        <taxon>Spiralia</taxon>
        <taxon>Lophotrochozoa</taxon>
        <taxon>Annelida</taxon>
        <taxon>Polychaeta</taxon>
        <taxon>Sedentaria</taxon>
        <taxon>Canalipalpata</taxon>
        <taxon>Sabellida</taxon>
        <taxon>Siboglinidae</taxon>
        <taxon>Ridgeia</taxon>
    </lineage>
</organism>